<dbReference type="Pfam" id="PF05160">
    <property type="entry name" value="DSS1_SEM1"/>
    <property type="match status" value="1"/>
</dbReference>
<protein>
    <recommendedName>
        <fullName evidence="2">26S proteasome complex subunit SEM1</fullName>
    </recommendedName>
</protein>
<keyword evidence="2" id="KW-0647">Proteasome</keyword>
<dbReference type="SMART" id="SM01385">
    <property type="entry name" value="DSS1_SEM1"/>
    <property type="match status" value="1"/>
</dbReference>
<evidence type="ECO:0000313" key="4">
    <source>
        <dbReference type="Proteomes" id="UP001244341"/>
    </source>
</evidence>
<evidence type="ECO:0000256" key="1">
    <source>
        <dbReference type="ARBA" id="ARBA00034491"/>
    </source>
</evidence>
<comment type="subcellular location">
    <subcellularLocation>
        <location evidence="2">Nucleus</location>
    </subcellularLocation>
</comment>
<proteinExistence type="inferred from homology"/>
<reference evidence="3 4" key="1">
    <citation type="submission" date="2023-05" db="EMBL/GenBank/DDBJ databases">
        <title>A 100% complete, gapless, phased diploid assembly of the Scenedesmus obliquus UTEX 3031 genome.</title>
        <authorList>
            <person name="Biondi T.C."/>
            <person name="Hanschen E.R."/>
            <person name="Kwon T."/>
            <person name="Eng W."/>
            <person name="Kruse C.P.S."/>
            <person name="Koehler S.I."/>
            <person name="Kunde Y."/>
            <person name="Gleasner C.D."/>
            <person name="You Mak K.T."/>
            <person name="Polle J."/>
            <person name="Hovde B.T."/>
            <person name="Starkenburg S.R."/>
        </authorList>
    </citation>
    <scope>NUCLEOTIDE SEQUENCE [LARGE SCALE GENOMIC DNA]</scope>
    <source>
        <strain evidence="3 4">DOE0152z</strain>
    </source>
</reference>
<dbReference type="EMBL" id="CP126210">
    <property type="protein sequence ID" value="WIA11846.1"/>
    <property type="molecule type" value="Genomic_DNA"/>
</dbReference>
<keyword evidence="4" id="KW-1185">Reference proteome</keyword>
<evidence type="ECO:0000313" key="3">
    <source>
        <dbReference type="EMBL" id="WIA11846.1"/>
    </source>
</evidence>
<comment type="similarity">
    <text evidence="1 2">Belongs to the DSS1/SEM1 family.</text>
</comment>
<gene>
    <name evidence="3" type="ORF">OEZ85_011933</name>
</gene>
<dbReference type="InterPro" id="IPR007834">
    <property type="entry name" value="DSS1_SEM1"/>
</dbReference>
<accession>A0ABY8TRU0</accession>
<sequence length="85" mass="9423">MNVSLLQVYGMADPAQTGQTLDEDDDFVEFEVDNWPDREANYNQQGLWDSTWDDVGDGNDAVAQQIRTELTKKQQAAANGQGKTG</sequence>
<comment type="function">
    <text evidence="2">Component of the 26S proteasome, a multiprotein complex involved in the ATP-dependent degradation of ubiquitinated proteins.</text>
</comment>
<evidence type="ECO:0000256" key="2">
    <source>
        <dbReference type="RuleBase" id="RU369057"/>
    </source>
</evidence>
<dbReference type="Proteomes" id="UP001244341">
    <property type="component" value="Chromosome 3b"/>
</dbReference>
<keyword evidence="2" id="KW-0539">Nucleus</keyword>
<name>A0ABY8TRU0_TETOB</name>
<organism evidence="3 4">
    <name type="scientific">Tetradesmus obliquus</name>
    <name type="common">Green alga</name>
    <name type="synonym">Acutodesmus obliquus</name>
    <dbReference type="NCBI Taxonomy" id="3088"/>
    <lineage>
        <taxon>Eukaryota</taxon>
        <taxon>Viridiplantae</taxon>
        <taxon>Chlorophyta</taxon>
        <taxon>core chlorophytes</taxon>
        <taxon>Chlorophyceae</taxon>
        <taxon>CS clade</taxon>
        <taxon>Sphaeropleales</taxon>
        <taxon>Scenedesmaceae</taxon>
        <taxon>Tetradesmus</taxon>
    </lineage>
</organism>